<comment type="caution">
    <text evidence="3">The sequence shown here is derived from an EMBL/GenBank/DDBJ whole genome shotgun (WGS) entry which is preliminary data.</text>
</comment>
<dbReference type="CDD" id="cd03385">
    <property type="entry name" value="PAP2_BcrC_like"/>
    <property type="match status" value="1"/>
</dbReference>
<keyword evidence="1" id="KW-1133">Transmembrane helix</keyword>
<dbReference type="InterPro" id="IPR033879">
    <property type="entry name" value="UPP_Pase"/>
</dbReference>
<evidence type="ECO:0000256" key="1">
    <source>
        <dbReference type="SAM" id="Phobius"/>
    </source>
</evidence>
<dbReference type="InterPro" id="IPR000326">
    <property type="entry name" value="PAP2/HPO"/>
</dbReference>
<protein>
    <submittedName>
        <fullName evidence="3">Undecaprenyl-diphosphatase</fullName>
    </submittedName>
</protein>
<organism evidence="3 4">
    <name type="scientific">Methanobacterium spitsbergense</name>
    <dbReference type="NCBI Taxonomy" id="2874285"/>
    <lineage>
        <taxon>Archaea</taxon>
        <taxon>Methanobacteriati</taxon>
        <taxon>Methanobacteriota</taxon>
        <taxon>Methanomada group</taxon>
        <taxon>Methanobacteria</taxon>
        <taxon>Methanobacteriales</taxon>
        <taxon>Methanobacteriaceae</taxon>
        <taxon>Methanobacterium</taxon>
    </lineage>
</organism>
<dbReference type="SMART" id="SM00014">
    <property type="entry name" value="acidPPc"/>
    <property type="match status" value="1"/>
</dbReference>
<dbReference type="PANTHER" id="PTHR14969:SF13">
    <property type="entry name" value="AT30094P"/>
    <property type="match status" value="1"/>
</dbReference>
<dbReference type="GO" id="GO:0050380">
    <property type="term" value="F:undecaprenyl-diphosphatase activity"/>
    <property type="evidence" value="ECO:0007669"/>
    <property type="project" value="InterPro"/>
</dbReference>
<dbReference type="Pfam" id="PF01569">
    <property type="entry name" value="PAP2"/>
    <property type="match status" value="1"/>
</dbReference>
<feature type="transmembrane region" description="Helical" evidence="1">
    <location>
        <begin position="25"/>
        <end position="47"/>
    </location>
</feature>
<reference evidence="4" key="1">
    <citation type="journal article" date="2022" name="Microbiol. Resour. Announc.">
        <title>Draft Genome Sequence of a Methanogenic Archaeon from West Spitsbergen Permafrost.</title>
        <authorList>
            <person name="Trubitsyn V."/>
            <person name="Rivkina E."/>
            <person name="Shcherbakova V."/>
        </authorList>
    </citation>
    <scope>NUCLEOTIDE SEQUENCE [LARGE SCALE GENOMIC DNA]</scope>
    <source>
        <strain evidence="4">VT</strain>
    </source>
</reference>
<keyword evidence="4" id="KW-1185">Reference proteome</keyword>
<keyword evidence="1" id="KW-0812">Transmembrane</keyword>
<feature type="transmembrane region" description="Helical" evidence="1">
    <location>
        <begin position="99"/>
        <end position="119"/>
    </location>
</feature>
<dbReference type="RefSeq" id="WP_223792049.1">
    <property type="nucleotide sequence ID" value="NZ_JAIOUQ010000013.1"/>
</dbReference>
<feature type="domain" description="Phosphatidic acid phosphatase type 2/haloperoxidase" evidence="2">
    <location>
        <begin position="56"/>
        <end position="166"/>
    </location>
</feature>
<dbReference type="Gene3D" id="1.20.144.10">
    <property type="entry name" value="Phosphatidic acid phosphatase type 2/haloperoxidase"/>
    <property type="match status" value="1"/>
</dbReference>
<gene>
    <name evidence="3" type="ORF">K8N75_10665</name>
</gene>
<dbReference type="GO" id="GO:0005886">
    <property type="term" value="C:plasma membrane"/>
    <property type="evidence" value="ECO:0007669"/>
    <property type="project" value="InterPro"/>
</dbReference>
<evidence type="ECO:0000313" key="3">
    <source>
        <dbReference type="EMBL" id="MBZ2166498.1"/>
    </source>
</evidence>
<keyword evidence="1" id="KW-0472">Membrane</keyword>
<dbReference type="PANTHER" id="PTHR14969">
    <property type="entry name" value="SPHINGOSINE-1-PHOSPHATE PHOSPHOHYDROLASE"/>
    <property type="match status" value="1"/>
</dbReference>
<dbReference type="Proteomes" id="UP000825933">
    <property type="component" value="Unassembled WGS sequence"/>
</dbReference>
<sequence length="205" mass="23377">MIEQINITLFHIINQYAGVNPSIDIIAVFMAQYMPVVIILVLAYLWIKNGNKHRKIVLYGIYASLIGLVINLIIGLIYFHPRPFMIQMGTQLFHYPAETSFPSDHTTFMISIALMLIYFKETRMVGIVLFILGLTGGLARVFSGVHFPFDILGAIVVSIFSSILIYQFKDRLSPLNNVITRIYIKLFIKIKIFFNNLLNISGVLM</sequence>
<feature type="transmembrane region" description="Helical" evidence="1">
    <location>
        <begin position="151"/>
        <end position="168"/>
    </location>
</feature>
<feature type="transmembrane region" description="Helical" evidence="1">
    <location>
        <begin position="59"/>
        <end position="79"/>
    </location>
</feature>
<feature type="transmembrane region" description="Helical" evidence="1">
    <location>
        <begin position="126"/>
        <end position="145"/>
    </location>
</feature>
<name>A0A8T5URV0_9EURY</name>
<dbReference type="InterPro" id="IPR036938">
    <property type="entry name" value="PAP2/HPO_sf"/>
</dbReference>
<proteinExistence type="predicted"/>
<dbReference type="AlphaFoldDB" id="A0A8T5URV0"/>
<dbReference type="EMBL" id="JAIOUQ010000013">
    <property type="protein sequence ID" value="MBZ2166498.1"/>
    <property type="molecule type" value="Genomic_DNA"/>
</dbReference>
<evidence type="ECO:0000313" key="4">
    <source>
        <dbReference type="Proteomes" id="UP000825933"/>
    </source>
</evidence>
<accession>A0A8T5URV0</accession>
<dbReference type="SUPFAM" id="SSF48317">
    <property type="entry name" value="Acid phosphatase/Vanadium-dependent haloperoxidase"/>
    <property type="match status" value="1"/>
</dbReference>
<evidence type="ECO:0000259" key="2">
    <source>
        <dbReference type="SMART" id="SM00014"/>
    </source>
</evidence>